<dbReference type="OrthoDB" id="19861at2759"/>
<dbReference type="Proteomes" id="UP000077266">
    <property type="component" value="Unassembled WGS sequence"/>
</dbReference>
<dbReference type="InParanoid" id="A0A165PMN3"/>
<protein>
    <submittedName>
        <fullName evidence="1">Uncharacterized protein</fullName>
    </submittedName>
</protein>
<dbReference type="AlphaFoldDB" id="A0A165PMN3"/>
<proteinExistence type="predicted"/>
<dbReference type="PANTHER" id="PTHR33129:SF1">
    <property type="entry name" value="ATP-BINDING PROTEIN"/>
    <property type="match status" value="1"/>
</dbReference>
<evidence type="ECO:0000313" key="2">
    <source>
        <dbReference type="Proteomes" id="UP000077266"/>
    </source>
</evidence>
<dbReference type="InterPro" id="IPR052980">
    <property type="entry name" value="Crinkler_effector"/>
</dbReference>
<evidence type="ECO:0000313" key="1">
    <source>
        <dbReference type="EMBL" id="KZW02392.1"/>
    </source>
</evidence>
<reference evidence="1 2" key="1">
    <citation type="journal article" date="2016" name="Mol. Biol. Evol.">
        <title>Comparative Genomics of Early-Diverging Mushroom-Forming Fungi Provides Insights into the Origins of Lignocellulose Decay Capabilities.</title>
        <authorList>
            <person name="Nagy L.G."/>
            <person name="Riley R."/>
            <person name="Tritt A."/>
            <person name="Adam C."/>
            <person name="Daum C."/>
            <person name="Floudas D."/>
            <person name="Sun H."/>
            <person name="Yadav J.S."/>
            <person name="Pangilinan J."/>
            <person name="Larsson K.H."/>
            <person name="Matsuura K."/>
            <person name="Barry K."/>
            <person name="Labutti K."/>
            <person name="Kuo R."/>
            <person name="Ohm R.A."/>
            <person name="Bhattacharya S.S."/>
            <person name="Shirouzu T."/>
            <person name="Yoshinaga Y."/>
            <person name="Martin F.M."/>
            <person name="Grigoriev I.V."/>
            <person name="Hibbett D.S."/>
        </authorList>
    </citation>
    <scope>NUCLEOTIDE SEQUENCE [LARGE SCALE GENOMIC DNA]</scope>
    <source>
        <strain evidence="1 2">HHB12029</strain>
    </source>
</reference>
<accession>A0A165PMN3</accession>
<dbReference type="PANTHER" id="PTHR33129">
    <property type="entry name" value="PROTEIN KINASE DOMAIN-CONTAINING PROTEIN-RELATED"/>
    <property type="match status" value="1"/>
</dbReference>
<sequence>MAAPLLEVERDAAQVVWNQLWGKETQWTTATVDVPANTDDYPWSDPVDASHHSYTCVDIKMLIDTLSLEILGKSEEPYYLVKRAEYQFLLDALTLGRLSKIPAVIITGHPGIGKSFFLLFLLLYRLENRLPTALQFHDSHYFIFDEYGGTAVSVLSRDKRLTKCWALIDSNDLVKIPCGPLKTAERNILAASPKMDRWKSWRKHAKASYIILGLPTMEEIIAVMNLQGVLPATTVSLVRTWGPSLRVVSQLATQPEDEVIFLREAQDSARVICANPSLLDTNNPNLLTSVGSTMLFVRPCRLIHSEPTAHATLFVPTRFLSDMLHATRASLANADALTLFFCLSKHSLTRTPAGWVHEQAVHTLLATGQTALTIERGAVHQQLQPSSNLLHGTLAAMAGVRTSQSFYCIPAATNFPGVDGVLGDGQSNLYAVQATIAGDHKSPADGLVQLWSTVKACQDFTWHILFITIDHATADGHVATYQGNLSVGTGQASHIVTAWGCHLS</sequence>
<dbReference type="EMBL" id="KV425888">
    <property type="protein sequence ID" value="KZW02392.1"/>
    <property type="molecule type" value="Genomic_DNA"/>
</dbReference>
<organism evidence="1 2">
    <name type="scientific">Exidia glandulosa HHB12029</name>
    <dbReference type="NCBI Taxonomy" id="1314781"/>
    <lineage>
        <taxon>Eukaryota</taxon>
        <taxon>Fungi</taxon>
        <taxon>Dikarya</taxon>
        <taxon>Basidiomycota</taxon>
        <taxon>Agaricomycotina</taxon>
        <taxon>Agaricomycetes</taxon>
        <taxon>Auriculariales</taxon>
        <taxon>Exidiaceae</taxon>
        <taxon>Exidia</taxon>
    </lineage>
</organism>
<name>A0A165PMN3_EXIGL</name>
<keyword evidence="2" id="KW-1185">Reference proteome</keyword>
<gene>
    <name evidence="1" type="ORF">EXIGLDRAFT_829282</name>
</gene>